<feature type="domain" description="Sec23/Sec24 helical" evidence="1">
    <location>
        <begin position="15"/>
        <end position="126"/>
    </location>
</feature>
<dbReference type="GO" id="GO:0006886">
    <property type="term" value="P:intracellular protein transport"/>
    <property type="evidence" value="ECO:0007669"/>
    <property type="project" value="InterPro"/>
</dbReference>
<dbReference type="GO" id="GO:0070971">
    <property type="term" value="C:endoplasmic reticulum exit site"/>
    <property type="evidence" value="ECO:0007669"/>
    <property type="project" value="TreeGrafter"/>
</dbReference>
<dbReference type="InterPro" id="IPR036175">
    <property type="entry name" value="Sec23/24_helical_dom_sf"/>
</dbReference>
<dbReference type="GO" id="GO:0090110">
    <property type="term" value="P:COPII-coated vesicle cargo loading"/>
    <property type="evidence" value="ECO:0007669"/>
    <property type="project" value="TreeGrafter"/>
</dbReference>
<dbReference type="EMBL" id="CAAALY010077999">
    <property type="protein sequence ID" value="VEL26083.1"/>
    <property type="molecule type" value="Genomic_DNA"/>
</dbReference>
<dbReference type="Pfam" id="PF04815">
    <property type="entry name" value="Sec23_helical"/>
    <property type="match status" value="1"/>
</dbReference>
<evidence type="ECO:0000313" key="2">
    <source>
        <dbReference type="EMBL" id="VEL26083.1"/>
    </source>
</evidence>
<evidence type="ECO:0000259" key="1">
    <source>
        <dbReference type="Pfam" id="PF04815"/>
    </source>
</evidence>
<organism evidence="2 3">
    <name type="scientific">Protopolystoma xenopodis</name>
    <dbReference type="NCBI Taxonomy" id="117903"/>
    <lineage>
        <taxon>Eukaryota</taxon>
        <taxon>Metazoa</taxon>
        <taxon>Spiralia</taxon>
        <taxon>Lophotrochozoa</taxon>
        <taxon>Platyhelminthes</taxon>
        <taxon>Monogenea</taxon>
        <taxon>Polyopisthocotylea</taxon>
        <taxon>Polystomatidea</taxon>
        <taxon>Polystomatidae</taxon>
        <taxon>Protopolystoma</taxon>
    </lineage>
</organism>
<feature type="non-terminal residue" evidence="2">
    <location>
        <position position="154"/>
    </location>
</feature>
<dbReference type="GO" id="GO:0030127">
    <property type="term" value="C:COPII vesicle coat"/>
    <property type="evidence" value="ECO:0007669"/>
    <property type="project" value="InterPro"/>
</dbReference>
<dbReference type="OrthoDB" id="49016at2759"/>
<name>A0A3S5AKH6_9PLAT</name>
<comment type="caution">
    <text evidence="2">The sequence shown here is derived from an EMBL/GenBank/DDBJ whole genome shotgun (WGS) entry which is preliminary data.</text>
</comment>
<accession>A0A3S5AKH6</accession>
<dbReference type="GO" id="GO:0000149">
    <property type="term" value="F:SNARE binding"/>
    <property type="evidence" value="ECO:0007669"/>
    <property type="project" value="TreeGrafter"/>
</dbReference>
<dbReference type="Proteomes" id="UP000784294">
    <property type="component" value="Unassembled WGS sequence"/>
</dbReference>
<dbReference type="SUPFAM" id="SSF81811">
    <property type="entry name" value="Helical domain of Sec23/24"/>
    <property type="match status" value="1"/>
</dbReference>
<dbReference type="Gene3D" id="1.20.120.730">
    <property type="entry name" value="Sec23/Sec24 helical domain"/>
    <property type="match status" value="1"/>
</dbReference>
<protein>
    <recommendedName>
        <fullName evidence="1">Sec23/Sec24 helical domain-containing protein</fullName>
    </recommendedName>
</protein>
<reference evidence="2" key="1">
    <citation type="submission" date="2018-11" db="EMBL/GenBank/DDBJ databases">
        <authorList>
            <consortium name="Pathogen Informatics"/>
        </authorList>
    </citation>
    <scope>NUCLEOTIDE SEQUENCE</scope>
</reference>
<evidence type="ECO:0000313" key="3">
    <source>
        <dbReference type="Proteomes" id="UP000784294"/>
    </source>
</evidence>
<dbReference type="PANTHER" id="PTHR13803:SF39">
    <property type="entry name" value="SECRETORY 24AB, ISOFORM A"/>
    <property type="match status" value="1"/>
</dbReference>
<keyword evidence="3" id="KW-1185">Reference proteome</keyword>
<dbReference type="GO" id="GO:0008270">
    <property type="term" value="F:zinc ion binding"/>
    <property type="evidence" value="ECO:0007669"/>
    <property type="project" value="TreeGrafter"/>
</dbReference>
<sequence length="154" mass="16193">MPVVHTVEEVFAGADQGAILCLLAKMAVERSLSSSLDNAREALVNAVTDCLAAFASSTGLNVASCDGQLICPASLRLLPLLICGLLASRAFQRSGTTNSSGSNFSRLDEHSAALERMRLAPPSELIPIAYPRLYSIARLCMNPLGALGVDETSD</sequence>
<dbReference type="PANTHER" id="PTHR13803">
    <property type="entry name" value="SEC24-RELATED PROTEIN"/>
    <property type="match status" value="1"/>
</dbReference>
<dbReference type="InterPro" id="IPR050550">
    <property type="entry name" value="SEC23_SEC24_subfamily"/>
</dbReference>
<proteinExistence type="predicted"/>
<dbReference type="AlphaFoldDB" id="A0A3S5AKH6"/>
<gene>
    <name evidence="2" type="ORF">PXEA_LOCUS19523</name>
</gene>
<dbReference type="InterPro" id="IPR006900">
    <property type="entry name" value="Sec23/24_helical_dom"/>
</dbReference>